<dbReference type="EMBL" id="JBEDUW010000327">
    <property type="protein sequence ID" value="KAK9901161.1"/>
    <property type="molecule type" value="Genomic_DNA"/>
</dbReference>
<dbReference type="AlphaFoldDB" id="A0AAW1VCH8"/>
<evidence type="ECO:0000256" key="1">
    <source>
        <dbReference type="SAM" id="MobiDB-lite"/>
    </source>
</evidence>
<comment type="caution">
    <text evidence="2">The sequence shown here is derived from an EMBL/GenBank/DDBJ whole genome shotgun (WGS) entry which is preliminary data.</text>
</comment>
<accession>A0AAW1VCH8</accession>
<reference evidence="2 3" key="1">
    <citation type="journal article" date="2023" name="G3 (Bethesda)">
        <title>A chromosome-length genome assembly and annotation of blackberry (Rubus argutus, cv. 'Hillquist').</title>
        <authorList>
            <person name="Bruna T."/>
            <person name="Aryal R."/>
            <person name="Dudchenko O."/>
            <person name="Sargent D.J."/>
            <person name="Mead D."/>
            <person name="Buti M."/>
            <person name="Cavallini A."/>
            <person name="Hytonen T."/>
            <person name="Andres J."/>
            <person name="Pham M."/>
            <person name="Weisz D."/>
            <person name="Mascagni F."/>
            <person name="Usai G."/>
            <person name="Natali L."/>
            <person name="Bassil N."/>
            <person name="Fernandez G.E."/>
            <person name="Lomsadze A."/>
            <person name="Armour M."/>
            <person name="Olukolu B."/>
            <person name="Poorten T."/>
            <person name="Britton C."/>
            <person name="Davik J."/>
            <person name="Ashrafi H."/>
            <person name="Aiden E.L."/>
            <person name="Borodovsky M."/>
            <person name="Worthington M."/>
        </authorList>
    </citation>
    <scope>NUCLEOTIDE SEQUENCE [LARGE SCALE GENOMIC DNA]</scope>
    <source>
        <strain evidence="2">PI 553951</strain>
    </source>
</reference>
<evidence type="ECO:0000313" key="2">
    <source>
        <dbReference type="EMBL" id="KAK9901161.1"/>
    </source>
</evidence>
<evidence type="ECO:0000313" key="3">
    <source>
        <dbReference type="Proteomes" id="UP001457282"/>
    </source>
</evidence>
<dbReference type="Proteomes" id="UP001457282">
    <property type="component" value="Unassembled WGS sequence"/>
</dbReference>
<gene>
    <name evidence="2" type="ORF">M0R45_002246</name>
</gene>
<protein>
    <submittedName>
        <fullName evidence="2">Uncharacterized protein</fullName>
    </submittedName>
</protein>
<organism evidence="2 3">
    <name type="scientific">Rubus argutus</name>
    <name type="common">Southern blackberry</name>
    <dbReference type="NCBI Taxonomy" id="59490"/>
    <lineage>
        <taxon>Eukaryota</taxon>
        <taxon>Viridiplantae</taxon>
        <taxon>Streptophyta</taxon>
        <taxon>Embryophyta</taxon>
        <taxon>Tracheophyta</taxon>
        <taxon>Spermatophyta</taxon>
        <taxon>Magnoliopsida</taxon>
        <taxon>eudicotyledons</taxon>
        <taxon>Gunneridae</taxon>
        <taxon>Pentapetalae</taxon>
        <taxon>rosids</taxon>
        <taxon>fabids</taxon>
        <taxon>Rosales</taxon>
        <taxon>Rosaceae</taxon>
        <taxon>Rosoideae</taxon>
        <taxon>Rosoideae incertae sedis</taxon>
        <taxon>Rubus</taxon>
    </lineage>
</organism>
<feature type="region of interest" description="Disordered" evidence="1">
    <location>
        <begin position="126"/>
        <end position="148"/>
    </location>
</feature>
<sequence length="168" mass="18477">MAQVSFGPAHFEAQAVFDGPGPFKVSAAIIESICVFHVFRLFTLRLSRPSESQIFEGLDEIIPSSVLYSLVASTPIEPQPQPEPQPHVPIQVAEPPALPEGGFLDMIQFVESFAQPEAEPQIQIQAVEQPVQPEAGPSQRKPAKNKRYSHVQIRALENFIAAHPTPSY</sequence>
<proteinExistence type="predicted"/>
<keyword evidence="3" id="KW-1185">Reference proteome</keyword>
<name>A0AAW1VCH8_RUBAR</name>